<organism evidence="7 8">
    <name type="scientific">Pectobacterium jejuense</name>
    <dbReference type="NCBI Taxonomy" id="2974022"/>
    <lineage>
        <taxon>Bacteria</taxon>
        <taxon>Pseudomonadati</taxon>
        <taxon>Pseudomonadota</taxon>
        <taxon>Gammaproteobacteria</taxon>
        <taxon>Enterobacterales</taxon>
        <taxon>Pectobacteriaceae</taxon>
        <taxon>Pectobacterium</taxon>
    </lineage>
</organism>
<keyword evidence="8" id="KW-1185">Reference proteome</keyword>
<dbReference type="Pfam" id="PF00383">
    <property type="entry name" value="dCMP_cyt_deam_1"/>
    <property type="match status" value="1"/>
</dbReference>
<name>A0ABW8H0R5_9GAMM</name>
<proteinExistence type="inferred from homology"/>
<evidence type="ECO:0000256" key="2">
    <source>
        <dbReference type="ARBA" id="ARBA00006576"/>
    </source>
</evidence>
<dbReference type="InterPro" id="IPR002125">
    <property type="entry name" value="CMP_dCMP_dom"/>
</dbReference>
<evidence type="ECO:0000313" key="8">
    <source>
        <dbReference type="Proteomes" id="UP001617702"/>
    </source>
</evidence>
<evidence type="ECO:0000256" key="4">
    <source>
        <dbReference type="ARBA" id="ARBA00022801"/>
    </source>
</evidence>
<evidence type="ECO:0000256" key="5">
    <source>
        <dbReference type="ARBA" id="ARBA00022833"/>
    </source>
</evidence>
<feature type="domain" description="CMP/dCMP-type deaminase" evidence="6">
    <location>
        <begin position="260"/>
        <end position="432"/>
    </location>
</feature>
<dbReference type="InterPro" id="IPR015517">
    <property type="entry name" value="dCMP_deaminase-rel"/>
</dbReference>
<dbReference type="EMBL" id="JBIXLB010000008">
    <property type="protein sequence ID" value="MFJ5514564.1"/>
    <property type="molecule type" value="Genomic_DNA"/>
</dbReference>
<evidence type="ECO:0000259" key="6">
    <source>
        <dbReference type="PROSITE" id="PS51747"/>
    </source>
</evidence>
<dbReference type="Proteomes" id="UP001617702">
    <property type="component" value="Unassembled WGS sequence"/>
</dbReference>
<evidence type="ECO:0000313" key="7">
    <source>
        <dbReference type="EMBL" id="MFJ5514564.1"/>
    </source>
</evidence>
<sequence>MANPALVLDLKSVNDNSSSPEDEDTRDVELKIKGRHSNELVIALCGAVGSGVKRLKESLTEQLENSGYIVQHIRLSDLIAEQYPNSEDIKKLKGFNRYKTLQDLGDKLRKDNTHNIVAQIGIRRINHWRHKEYGEDLKVNETPKHAKTLDKVAYIVDQLKNPAEVKLFRIVYKNNFYLVGLLRNVEERKKNLSEERLNEEDINELIRRDRKFKFDYGQQVQDTLQLSDYFIRNIDQGKTIKASATRFISLIHGIDHISPSKDETGMYTAYNASLRSACLSRQVGSCIVDDNGNILATGCNDVPSFGGGLYNAESKSDKRCYNGTGCYNDFHKLILRDQIKDILVAEKITNADALAERIIEDTKAKSIIEYSRAIHAEMDAILSLARNTSTGTIGKVMYCTTYPCHSCARHIVASGIKKVVYIEPYEKSLAKTLHEDAICHTDDVNNDKVLFAGFEGVAPNRYVSFFKKHGRRKDSDGNVLNRRIKVANQVDPSDLDSYFDYEAKIVSDVNKTLGEEP</sequence>
<gene>
    <name evidence="7" type="ORF">ACIPUH_17400</name>
</gene>
<dbReference type="InterPro" id="IPR016192">
    <property type="entry name" value="APOBEC/CMP_deaminase_Zn-bd"/>
</dbReference>
<dbReference type="Gene3D" id="3.40.140.10">
    <property type="entry name" value="Cytidine Deaminase, domain 2"/>
    <property type="match status" value="1"/>
</dbReference>
<comment type="similarity">
    <text evidence="2">Belongs to the cytidine and deoxycytidylate deaminase family.</text>
</comment>
<dbReference type="InterPro" id="IPR016193">
    <property type="entry name" value="Cytidine_deaminase-like"/>
</dbReference>
<dbReference type="CDD" id="cd01286">
    <property type="entry name" value="deoxycytidylate_deaminase"/>
    <property type="match status" value="1"/>
</dbReference>
<dbReference type="NCBIfam" id="NF041025">
    <property type="entry name" value="antiphage_deaminase"/>
    <property type="match status" value="1"/>
</dbReference>
<dbReference type="PANTHER" id="PTHR11086:SF18">
    <property type="entry name" value="DEOXYCYTIDYLATE DEAMINASE"/>
    <property type="match status" value="1"/>
</dbReference>
<dbReference type="PROSITE" id="PS00903">
    <property type="entry name" value="CYT_DCMP_DEAMINASES_1"/>
    <property type="match status" value="1"/>
</dbReference>
<dbReference type="InterPro" id="IPR035105">
    <property type="entry name" value="Deoxycytidylate_deaminase_dom"/>
</dbReference>
<dbReference type="SUPFAM" id="SSF53927">
    <property type="entry name" value="Cytidine deaminase-like"/>
    <property type="match status" value="1"/>
</dbReference>
<dbReference type="PANTHER" id="PTHR11086">
    <property type="entry name" value="DEOXYCYTIDYLATE DEAMINASE-RELATED"/>
    <property type="match status" value="1"/>
</dbReference>
<reference evidence="7 8" key="1">
    <citation type="submission" date="2024-10" db="EMBL/GenBank/DDBJ databases">
        <authorList>
            <person name="Lu C.-H."/>
        </authorList>
    </citation>
    <scope>NUCLEOTIDE SEQUENCE [LARGE SCALE GENOMIC DNA]</scope>
    <source>
        <strain evidence="7 8">22LXZD03-01</strain>
    </source>
</reference>
<protein>
    <submittedName>
        <fullName evidence="7">Anti-phage dCTP deaminase</fullName>
    </submittedName>
</protein>
<keyword evidence="4" id="KW-0378">Hydrolase</keyword>
<evidence type="ECO:0000256" key="1">
    <source>
        <dbReference type="ARBA" id="ARBA00001947"/>
    </source>
</evidence>
<comment type="cofactor">
    <cofactor evidence="1">
        <name>Zn(2+)</name>
        <dbReference type="ChEBI" id="CHEBI:29105"/>
    </cofactor>
</comment>
<dbReference type="InterPro" id="IPR027417">
    <property type="entry name" value="P-loop_NTPase"/>
</dbReference>
<comment type="caution">
    <text evidence="7">The sequence shown here is derived from an EMBL/GenBank/DDBJ whole genome shotgun (WGS) entry which is preliminary data.</text>
</comment>
<dbReference type="RefSeq" id="WP_400355416.1">
    <property type="nucleotide sequence ID" value="NZ_JBIXLA010000007.1"/>
</dbReference>
<evidence type="ECO:0000256" key="3">
    <source>
        <dbReference type="ARBA" id="ARBA00022723"/>
    </source>
</evidence>
<accession>A0ABW8H0R5</accession>
<dbReference type="PROSITE" id="PS51747">
    <property type="entry name" value="CYT_DCMP_DEAMINASES_2"/>
    <property type="match status" value="1"/>
</dbReference>
<dbReference type="Gene3D" id="3.40.50.300">
    <property type="entry name" value="P-loop containing nucleotide triphosphate hydrolases"/>
    <property type="match status" value="1"/>
</dbReference>
<keyword evidence="3" id="KW-0479">Metal-binding</keyword>
<keyword evidence="5" id="KW-0862">Zinc</keyword>